<dbReference type="OrthoDB" id="1596199at2759"/>
<dbReference type="GO" id="GO:0051539">
    <property type="term" value="F:4 iron, 4 sulfur cluster binding"/>
    <property type="evidence" value="ECO:0007669"/>
    <property type="project" value="UniProtKB-KW"/>
</dbReference>
<gene>
    <name evidence="3" type="ORF">GIB67_008181</name>
</gene>
<dbReference type="GO" id="GO:0035598">
    <property type="term" value="F:tRNA (N(6)-L-threonylcarbamoyladenosine(37)-C(2))-methylthiotransferase activity"/>
    <property type="evidence" value="ECO:0007669"/>
    <property type="project" value="TreeGrafter"/>
</dbReference>
<keyword evidence="1" id="KW-0808">Transferase</keyword>
<dbReference type="PROSITE" id="PS51449">
    <property type="entry name" value="MTTASE_N"/>
    <property type="match status" value="1"/>
</dbReference>
<dbReference type="GO" id="GO:0005783">
    <property type="term" value="C:endoplasmic reticulum"/>
    <property type="evidence" value="ECO:0007669"/>
    <property type="project" value="TreeGrafter"/>
</dbReference>
<sequence length="298" mass="33814">MSVGLNPKQLKNKKNLKRDDYLITTPSSDIPGTQTIYMKTFRCSHNQSESEYMAGQLLAFGYALRDNPEEADLWLINTCSGVLKELEGVSVVRVQQIDCVVEVVEETLMGHEVCLLNCKILQDLTKVRKNNFIEILLIKIEHTLREVNRAPDHIEKLASAMGHFDLDVSSFDATLVQICDEDKKVIMITERERMILGTQRIRLQETPDEIPDGGTPHTVTGVYRVMSAKNFFKTYIDCLYLKKTNKSRMKVEHTIDLDNGSGDKDDDVIPYDQDKVIIKARGSSLHNGKNHDNGINMI</sequence>
<dbReference type="InterPro" id="IPR012340">
    <property type="entry name" value="NA-bd_OB-fold"/>
</dbReference>
<reference evidence="3 4" key="1">
    <citation type="journal article" date="2020" name="IScience">
        <title>Genome Sequencing of the Endangered Kingdonia uniflora (Circaeasteraceae, Ranunculales) Reveals Potential Mechanisms of Evolutionary Specialization.</title>
        <authorList>
            <person name="Sun Y."/>
            <person name="Deng T."/>
            <person name="Zhang A."/>
            <person name="Moore M.J."/>
            <person name="Landis J.B."/>
            <person name="Lin N."/>
            <person name="Zhang H."/>
            <person name="Zhang X."/>
            <person name="Huang J."/>
            <person name="Zhang X."/>
            <person name="Sun H."/>
            <person name="Wang H."/>
        </authorList>
    </citation>
    <scope>NUCLEOTIDE SEQUENCE [LARGE SCALE GENOMIC DNA]</scope>
    <source>
        <strain evidence="3">TB1705</strain>
        <tissue evidence="3">Leaf</tissue>
    </source>
</reference>
<protein>
    <recommendedName>
        <fullName evidence="2">MTTase N-terminal domain-containing protein</fullName>
    </recommendedName>
</protein>
<dbReference type="Gene3D" id="3.40.50.12160">
    <property type="entry name" value="Methylthiotransferase, N-terminal domain"/>
    <property type="match status" value="1"/>
</dbReference>
<dbReference type="InterPro" id="IPR038135">
    <property type="entry name" value="Methylthiotransferase_N_sf"/>
</dbReference>
<comment type="caution">
    <text evidence="3">The sequence shown here is derived from an EMBL/GenBank/DDBJ whole genome shotgun (WGS) entry which is preliminary data.</text>
</comment>
<dbReference type="InterPro" id="IPR013848">
    <property type="entry name" value="Methylthiotransferase_N"/>
</dbReference>
<organism evidence="3 4">
    <name type="scientific">Kingdonia uniflora</name>
    <dbReference type="NCBI Taxonomy" id="39325"/>
    <lineage>
        <taxon>Eukaryota</taxon>
        <taxon>Viridiplantae</taxon>
        <taxon>Streptophyta</taxon>
        <taxon>Embryophyta</taxon>
        <taxon>Tracheophyta</taxon>
        <taxon>Spermatophyta</taxon>
        <taxon>Magnoliopsida</taxon>
        <taxon>Ranunculales</taxon>
        <taxon>Circaeasteraceae</taxon>
        <taxon>Kingdonia</taxon>
    </lineage>
</organism>
<evidence type="ECO:0000259" key="2">
    <source>
        <dbReference type="PROSITE" id="PS51449"/>
    </source>
</evidence>
<dbReference type="EMBL" id="JACGCM010001998">
    <property type="protein sequence ID" value="KAF6146297.1"/>
    <property type="molecule type" value="Genomic_DNA"/>
</dbReference>
<evidence type="ECO:0000313" key="3">
    <source>
        <dbReference type="EMBL" id="KAF6146297.1"/>
    </source>
</evidence>
<name>A0A7J7LUP3_9MAGN</name>
<dbReference type="Proteomes" id="UP000541444">
    <property type="component" value="Unassembled WGS sequence"/>
</dbReference>
<evidence type="ECO:0000313" key="4">
    <source>
        <dbReference type="Proteomes" id="UP000541444"/>
    </source>
</evidence>
<dbReference type="Pfam" id="PF00919">
    <property type="entry name" value="UPF0004"/>
    <property type="match status" value="1"/>
</dbReference>
<accession>A0A7J7LUP3</accession>
<dbReference type="SUPFAM" id="SSF50249">
    <property type="entry name" value="Nucleic acid-binding proteins"/>
    <property type="match status" value="1"/>
</dbReference>
<feature type="domain" description="MTTase N-terminal" evidence="2">
    <location>
        <begin position="34"/>
        <end position="159"/>
    </location>
</feature>
<dbReference type="AlphaFoldDB" id="A0A7J7LUP3"/>
<proteinExistence type="predicted"/>
<keyword evidence="4" id="KW-1185">Reference proteome</keyword>
<dbReference type="PANTHER" id="PTHR11918:SF45">
    <property type="entry name" value="THREONYLCARBAMOYLADENOSINE TRNA METHYLTHIOTRANSFERASE"/>
    <property type="match status" value="1"/>
</dbReference>
<dbReference type="PANTHER" id="PTHR11918">
    <property type="entry name" value="RADICAL SAM PROTEINS"/>
    <property type="match status" value="1"/>
</dbReference>
<evidence type="ECO:0000256" key="1">
    <source>
        <dbReference type="ARBA" id="ARBA00022679"/>
    </source>
</evidence>
<dbReference type="GO" id="GO:0046872">
    <property type="term" value="F:metal ion binding"/>
    <property type="evidence" value="ECO:0007669"/>
    <property type="project" value="UniProtKB-KW"/>
</dbReference>